<name>D8TVT8_VOLCA</name>
<dbReference type="OrthoDB" id="10390847at2759"/>
<sequence>MKNFWQPGSWCFIRCCVMFHGGAAEAPWFRWIPSLEAKFGEHPFTIDLSLNHLKVEDVDVLVPWLKKYLGLRIVINHNDFNLPELWNHFERKDDAFQLIRLLTTGRLHFSSTLLHLLTESVFLKQMEKIKTVSDKTEKLQNWQKMASFAVEDEVNCLIRNYYEALGYAVAPLAPGARSAGLAMLSPKIPVKGKPVQHLYSFDAAYQLAKEDEELVVLGEVKHSLDTRDVQDFWKKVSLFEKRLKRIQEGTLPMGSPAFNAQNNALKRYLGARIKAFVGTVHVQPAALAAAAKAGYDVVLPGGARFELKTADEAQEMAKLWSATAPSYLQAEEDEC</sequence>
<protein>
    <submittedName>
        <fullName evidence="2">Uncharacterized protein</fullName>
    </submittedName>
</protein>
<dbReference type="InParanoid" id="D8TVT8"/>
<proteinExistence type="predicted"/>
<dbReference type="GeneID" id="9617550"/>
<keyword evidence="3" id="KW-1185">Reference proteome</keyword>
<evidence type="ECO:0000313" key="3">
    <source>
        <dbReference type="Proteomes" id="UP000001058"/>
    </source>
</evidence>
<evidence type="ECO:0000256" key="1">
    <source>
        <dbReference type="SAM" id="SignalP"/>
    </source>
</evidence>
<dbReference type="KEGG" id="vcn:VOLCADRAFT_104748"/>
<accession>D8TVT8</accession>
<keyword evidence="1" id="KW-0732">Signal</keyword>
<reference evidence="2 3" key="1">
    <citation type="journal article" date="2010" name="Science">
        <title>Genomic analysis of organismal complexity in the multicellular green alga Volvox carteri.</title>
        <authorList>
            <person name="Prochnik S.E."/>
            <person name="Umen J."/>
            <person name="Nedelcu A.M."/>
            <person name="Hallmann A."/>
            <person name="Miller S.M."/>
            <person name="Nishii I."/>
            <person name="Ferris P."/>
            <person name="Kuo A."/>
            <person name="Mitros T."/>
            <person name="Fritz-Laylin L.K."/>
            <person name="Hellsten U."/>
            <person name="Chapman J."/>
            <person name="Simakov O."/>
            <person name="Rensing S.A."/>
            <person name="Terry A."/>
            <person name="Pangilinan J."/>
            <person name="Kapitonov V."/>
            <person name="Jurka J."/>
            <person name="Salamov A."/>
            <person name="Shapiro H."/>
            <person name="Schmutz J."/>
            <person name="Grimwood J."/>
            <person name="Lindquist E."/>
            <person name="Lucas S."/>
            <person name="Grigoriev I.V."/>
            <person name="Schmitt R."/>
            <person name="Kirk D."/>
            <person name="Rokhsar D.S."/>
        </authorList>
    </citation>
    <scope>NUCLEOTIDE SEQUENCE [LARGE SCALE GENOMIC DNA]</scope>
    <source>
        <strain evidence="3">f. Nagariensis / Eve</strain>
    </source>
</reference>
<dbReference type="EMBL" id="GL378340">
    <property type="protein sequence ID" value="EFJ48253.1"/>
    <property type="molecule type" value="Genomic_DNA"/>
</dbReference>
<dbReference type="Proteomes" id="UP000001058">
    <property type="component" value="Unassembled WGS sequence"/>
</dbReference>
<organism evidence="3">
    <name type="scientific">Volvox carteri f. nagariensis</name>
    <dbReference type="NCBI Taxonomy" id="3068"/>
    <lineage>
        <taxon>Eukaryota</taxon>
        <taxon>Viridiplantae</taxon>
        <taxon>Chlorophyta</taxon>
        <taxon>core chlorophytes</taxon>
        <taxon>Chlorophyceae</taxon>
        <taxon>CS clade</taxon>
        <taxon>Chlamydomonadales</taxon>
        <taxon>Volvocaceae</taxon>
        <taxon>Volvox</taxon>
    </lineage>
</organism>
<evidence type="ECO:0000313" key="2">
    <source>
        <dbReference type="EMBL" id="EFJ48253.1"/>
    </source>
</evidence>
<dbReference type="RefSeq" id="XP_002950507.1">
    <property type="nucleotide sequence ID" value="XM_002950461.1"/>
</dbReference>
<feature type="signal peptide" evidence="1">
    <location>
        <begin position="1"/>
        <end position="24"/>
    </location>
</feature>
<feature type="chain" id="PRO_5003123935" evidence="1">
    <location>
        <begin position="25"/>
        <end position="335"/>
    </location>
</feature>
<gene>
    <name evidence="2" type="ORF">VOLCADRAFT_104748</name>
</gene>
<dbReference type="AlphaFoldDB" id="D8TVT8"/>